<accession>A0A4Y2CC43</accession>
<comment type="caution">
    <text evidence="1">The sequence shown here is derived from an EMBL/GenBank/DDBJ whole genome shotgun (WGS) entry which is preliminary data.</text>
</comment>
<dbReference type="Proteomes" id="UP000499080">
    <property type="component" value="Unassembled WGS sequence"/>
</dbReference>
<name>A0A4Y2CC43_ARAVE</name>
<proteinExistence type="predicted"/>
<dbReference type="AlphaFoldDB" id="A0A4Y2CC43"/>
<reference evidence="1 2" key="1">
    <citation type="journal article" date="2019" name="Sci. Rep.">
        <title>Orb-weaving spider Araneus ventricosus genome elucidates the spidroin gene catalogue.</title>
        <authorList>
            <person name="Kono N."/>
            <person name="Nakamura H."/>
            <person name="Ohtoshi R."/>
            <person name="Moran D.A.P."/>
            <person name="Shinohara A."/>
            <person name="Yoshida Y."/>
            <person name="Fujiwara M."/>
            <person name="Mori M."/>
            <person name="Tomita M."/>
            <person name="Arakawa K."/>
        </authorList>
    </citation>
    <scope>NUCLEOTIDE SEQUENCE [LARGE SCALE GENOMIC DNA]</scope>
</reference>
<gene>
    <name evidence="1" type="ORF">AVEN_269595_1</name>
</gene>
<organism evidence="1 2">
    <name type="scientific">Araneus ventricosus</name>
    <name type="common">Orbweaver spider</name>
    <name type="synonym">Epeira ventricosa</name>
    <dbReference type="NCBI Taxonomy" id="182803"/>
    <lineage>
        <taxon>Eukaryota</taxon>
        <taxon>Metazoa</taxon>
        <taxon>Ecdysozoa</taxon>
        <taxon>Arthropoda</taxon>
        <taxon>Chelicerata</taxon>
        <taxon>Arachnida</taxon>
        <taxon>Araneae</taxon>
        <taxon>Araneomorphae</taxon>
        <taxon>Entelegynae</taxon>
        <taxon>Araneoidea</taxon>
        <taxon>Araneidae</taxon>
        <taxon>Araneus</taxon>
    </lineage>
</organism>
<evidence type="ECO:0000313" key="2">
    <source>
        <dbReference type="Proteomes" id="UP000499080"/>
    </source>
</evidence>
<dbReference type="OrthoDB" id="6426594at2759"/>
<keyword evidence="2" id="KW-1185">Reference proteome</keyword>
<sequence>MLRDGEEGGPPSWWMGVEAGGALGAEGACPSRSRRPSLKGPLVSPGLADPWEEIAIALPRVVLPPTGEVLVLFVLPDDRELWLSSARLLSGTAHAHNAVRRMRIDRTLLPHPPRFLTR</sequence>
<protein>
    <submittedName>
        <fullName evidence="1">Uncharacterized protein</fullName>
    </submittedName>
</protein>
<dbReference type="EMBL" id="BGPR01000175">
    <property type="protein sequence ID" value="GBM02002.1"/>
    <property type="molecule type" value="Genomic_DNA"/>
</dbReference>
<evidence type="ECO:0000313" key="1">
    <source>
        <dbReference type="EMBL" id="GBM02002.1"/>
    </source>
</evidence>